<dbReference type="RefSeq" id="WP_134168942.1">
    <property type="nucleotide sequence ID" value="NZ_SODD01000011.1"/>
</dbReference>
<dbReference type="Pfam" id="PF06877">
    <property type="entry name" value="RraB"/>
    <property type="match status" value="1"/>
</dbReference>
<comment type="caution">
    <text evidence="3">The sequence shown here is derived from an EMBL/GenBank/DDBJ whole genome shotgun (WGS) entry which is preliminary data.</text>
</comment>
<dbReference type="InterPro" id="IPR036701">
    <property type="entry name" value="RraB-like_sf"/>
</dbReference>
<dbReference type="Proteomes" id="UP000294743">
    <property type="component" value="Unassembled WGS sequence"/>
</dbReference>
<proteinExistence type="predicted"/>
<evidence type="ECO:0000259" key="2">
    <source>
        <dbReference type="Pfam" id="PF06877"/>
    </source>
</evidence>
<protein>
    <submittedName>
        <fullName evidence="3">Regulator of ribonuclease activity B</fullName>
    </submittedName>
</protein>
<feature type="domain" description="Regulator of ribonuclease activity B" evidence="2">
    <location>
        <begin position="170"/>
        <end position="269"/>
    </location>
</feature>
<dbReference type="InterPro" id="IPR016097">
    <property type="entry name" value="DUF695"/>
</dbReference>
<gene>
    <name evidence="3" type="ORF">EDD63_1117</name>
</gene>
<dbReference type="InterPro" id="IPR009671">
    <property type="entry name" value="RraB_dom"/>
</dbReference>
<organism evidence="3 4">
    <name type="scientific">Breznakia blatticola</name>
    <dbReference type="NCBI Taxonomy" id="1754012"/>
    <lineage>
        <taxon>Bacteria</taxon>
        <taxon>Bacillati</taxon>
        <taxon>Bacillota</taxon>
        <taxon>Erysipelotrichia</taxon>
        <taxon>Erysipelotrichales</taxon>
        <taxon>Erysipelotrichaceae</taxon>
        <taxon>Breznakia</taxon>
    </lineage>
</organism>
<evidence type="ECO:0000313" key="3">
    <source>
        <dbReference type="EMBL" id="TDW20595.1"/>
    </source>
</evidence>
<evidence type="ECO:0000313" key="4">
    <source>
        <dbReference type="Proteomes" id="UP000294743"/>
    </source>
</evidence>
<dbReference type="SUPFAM" id="SSF89946">
    <property type="entry name" value="Hypothetical protein VC0424"/>
    <property type="match status" value="1"/>
</dbReference>
<dbReference type="AlphaFoldDB" id="A0A4R7ZSI7"/>
<dbReference type="Pfam" id="PF05117">
    <property type="entry name" value="DUF695"/>
    <property type="match status" value="1"/>
</dbReference>
<feature type="domain" description="DUF695" evidence="1">
    <location>
        <begin position="35"/>
        <end position="161"/>
    </location>
</feature>
<reference evidence="3 4" key="1">
    <citation type="submission" date="2019-03" db="EMBL/GenBank/DDBJ databases">
        <title>Genomic Encyclopedia of Type Strains, Phase IV (KMG-IV): sequencing the most valuable type-strain genomes for metagenomic binning, comparative biology and taxonomic classification.</title>
        <authorList>
            <person name="Goeker M."/>
        </authorList>
    </citation>
    <scope>NUCLEOTIDE SEQUENCE [LARGE SCALE GENOMIC DNA]</scope>
    <source>
        <strain evidence="3 4">DSM 28867</strain>
    </source>
</reference>
<dbReference type="Gene3D" id="3.30.70.970">
    <property type="entry name" value="RraB-like"/>
    <property type="match status" value="1"/>
</dbReference>
<keyword evidence="4" id="KW-1185">Reference proteome</keyword>
<dbReference type="OrthoDB" id="1644473at2"/>
<dbReference type="EMBL" id="SODD01000011">
    <property type="protein sequence ID" value="TDW20595.1"/>
    <property type="molecule type" value="Genomic_DNA"/>
</dbReference>
<sequence>MKLNVMKPKIKKPNIKAPKVLKPKQKHSVNKLSEDWRVYFKGNTSVRFDYGAFKYLFRDLEHTYILTIHYDQQNDLGFPTKEELEKLYLVEDQIEKQWGRKGFYFVGTRTQDGNRDFVFMSKHIIRWESMCNQLLRNHKDLQSKIVTRLHDHGKFYQTKLYPDAYGFNWIKNDTIINDLRNQGELFCKAREIDFYTYFETNEQAKAFASSLDDVFTDIHELDICEVERKGIQVFVSVVDIPQMDYIMQTTNALITLAKDHDGEFDGWGTTIEKD</sequence>
<accession>A0A4R7ZSI7</accession>
<evidence type="ECO:0000259" key="1">
    <source>
        <dbReference type="Pfam" id="PF05117"/>
    </source>
</evidence>
<name>A0A4R7ZSI7_9FIRM</name>